<reference evidence="3 4" key="4">
    <citation type="journal article" date="2020" name="Sci. Rep.">
        <title>beta-carboline chemical signals induce reveromycin production through a LuxR family regulator in Streptomyces sp. SN-593.</title>
        <authorList>
            <person name="Panthee S."/>
            <person name="Kito N."/>
            <person name="Hayashi T."/>
            <person name="Shimizu T."/>
            <person name="Ishikawa J."/>
            <person name="Hamamoto H."/>
            <person name="Osada H."/>
            <person name="Takahashi S."/>
        </authorList>
    </citation>
    <scope>NUCLEOTIDE SEQUENCE [LARGE SCALE GENOMIC DNA]</scope>
    <source>
        <strain evidence="3 4">SN-593</strain>
    </source>
</reference>
<gene>
    <name evidence="3" type="ORF">RVR_1770</name>
</gene>
<dbReference type="SUPFAM" id="SSF47413">
    <property type="entry name" value="lambda repressor-like DNA-binding domains"/>
    <property type="match status" value="1"/>
</dbReference>
<reference evidence="3 4" key="2">
    <citation type="journal article" date="2011" name="J. Antibiot.">
        <title>Furaquinocins I and J: novel polyketide isoprenoid hybrid compounds from Streptomyces reveromyceticus SN-593.</title>
        <authorList>
            <person name="Panthee S."/>
            <person name="Takahashi S."/>
            <person name="Takagi H."/>
            <person name="Nogawa T."/>
            <person name="Oowada E."/>
            <person name="Uramoto M."/>
            <person name="Osada H."/>
        </authorList>
    </citation>
    <scope>NUCLEOTIDE SEQUENCE [LARGE SCALE GENOMIC DNA]</scope>
    <source>
        <strain evidence="3 4">SN-593</strain>
    </source>
</reference>
<protein>
    <submittedName>
        <fullName evidence="3">Putative DNA-binding protein</fullName>
    </submittedName>
</protein>
<dbReference type="EMBL" id="AP018365">
    <property type="protein sequence ID" value="BBA96456.1"/>
    <property type="molecule type" value="Genomic_DNA"/>
</dbReference>
<organism evidence="3 4">
    <name type="scientific">Actinacidiphila reveromycinica</name>
    <dbReference type="NCBI Taxonomy" id="659352"/>
    <lineage>
        <taxon>Bacteria</taxon>
        <taxon>Bacillati</taxon>
        <taxon>Actinomycetota</taxon>
        <taxon>Actinomycetes</taxon>
        <taxon>Kitasatosporales</taxon>
        <taxon>Streptomycetaceae</taxon>
        <taxon>Actinacidiphila</taxon>
    </lineage>
</organism>
<keyword evidence="4" id="KW-1185">Reference proteome</keyword>
<proteinExistence type="predicted"/>
<dbReference type="Gene3D" id="3.30.450.180">
    <property type="match status" value="1"/>
</dbReference>
<dbReference type="PANTHER" id="PTHR35010:SF2">
    <property type="entry name" value="BLL4672 PROTEIN"/>
    <property type="match status" value="1"/>
</dbReference>
<evidence type="ECO:0000313" key="3">
    <source>
        <dbReference type="EMBL" id="BBA96456.1"/>
    </source>
</evidence>
<accession>A0A7U3UPR5</accession>
<dbReference type="SMART" id="SM00530">
    <property type="entry name" value="HTH_XRE"/>
    <property type="match status" value="1"/>
</dbReference>
<evidence type="ECO:0000256" key="1">
    <source>
        <dbReference type="SAM" id="MobiDB-lite"/>
    </source>
</evidence>
<reference evidence="3 4" key="1">
    <citation type="journal article" date="2010" name="J. Bacteriol.">
        <title>Biochemical characterization of a novel indole prenyltransferase from Streptomyces sp. SN-593.</title>
        <authorList>
            <person name="Takahashi S."/>
            <person name="Takagi H."/>
            <person name="Toyoda A."/>
            <person name="Uramoto M."/>
            <person name="Nogawa T."/>
            <person name="Ueki M."/>
            <person name="Sakaki Y."/>
            <person name="Osada H."/>
        </authorList>
    </citation>
    <scope>NUCLEOTIDE SEQUENCE [LARGE SCALE GENOMIC DNA]</scope>
    <source>
        <strain evidence="3 4">SN-593</strain>
    </source>
</reference>
<feature type="domain" description="HTH cro/C1-type" evidence="2">
    <location>
        <begin position="35"/>
        <end position="82"/>
    </location>
</feature>
<dbReference type="Proteomes" id="UP000595703">
    <property type="component" value="Chromosome"/>
</dbReference>
<name>A0A7U3UPR5_9ACTN</name>
<dbReference type="InterPro" id="IPR041413">
    <property type="entry name" value="MLTR_LBD"/>
</dbReference>
<dbReference type="AlphaFoldDB" id="A0A7U3UPR5"/>
<dbReference type="InterPro" id="IPR010982">
    <property type="entry name" value="Lambda_DNA-bd_dom_sf"/>
</dbReference>
<dbReference type="GO" id="GO:0003677">
    <property type="term" value="F:DNA binding"/>
    <property type="evidence" value="ECO:0007669"/>
    <property type="project" value="UniProtKB-KW"/>
</dbReference>
<dbReference type="InterPro" id="IPR001387">
    <property type="entry name" value="Cro/C1-type_HTH"/>
</dbReference>
<evidence type="ECO:0000259" key="2">
    <source>
        <dbReference type="PROSITE" id="PS50943"/>
    </source>
</evidence>
<dbReference type="Pfam" id="PF13560">
    <property type="entry name" value="HTH_31"/>
    <property type="match status" value="1"/>
</dbReference>
<keyword evidence="3" id="KW-0238">DNA-binding</keyword>
<dbReference type="CDD" id="cd00093">
    <property type="entry name" value="HTH_XRE"/>
    <property type="match status" value="1"/>
</dbReference>
<dbReference type="PROSITE" id="PS50943">
    <property type="entry name" value="HTH_CROC1"/>
    <property type="match status" value="1"/>
</dbReference>
<feature type="compositionally biased region" description="Low complexity" evidence="1">
    <location>
        <begin position="318"/>
        <end position="332"/>
    </location>
</feature>
<reference evidence="3 4" key="3">
    <citation type="journal article" date="2011" name="Nat. Chem. Biol.">
        <title>Reveromycin A biosynthesis uses RevG and RevJ for stereospecific spiroacetal formation.</title>
        <authorList>
            <person name="Takahashi S."/>
            <person name="Toyoda A."/>
            <person name="Sekiyama Y."/>
            <person name="Takagi H."/>
            <person name="Nogawa T."/>
            <person name="Uramoto M."/>
            <person name="Suzuki R."/>
            <person name="Koshino H."/>
            <person name="Kumano T."/>
            <person name="Panthee S."/>
            <person name="Dairi T."/>
            <person name="Ishikawa J."/>
            <person name="Ikeda H."/>
            <person name="Sakaki Y."/>
            <person name="Osada H."/>
        </authorList>
    </citation>
    <scope>NUCLEOTIDE SEQUENCE [LARGE SCALE GENOMIC DNA]</scope>
    <source>
        <strain evidence="3 4">SN-593</strain>
    </source>
</reference>
<dbReference type="KEGG" id="arev:RVR_1770"/>
<dbReference type="Pfam" id="PF17765">
    <property type="entry name" value="MLTR_LBD"/>
    <property type="match status" value="1"/>
</dbReference>
<dbReference type="PANTHER" id="PTHR35010">
    <property type="entry name" value="BLL4672 PROTEIN-RELATED"/>
    <property type="match status" value="1"/>
</dbReference>
<evidence type="ECO:0000313" key="4">
    <source>
        <dbReference type="Proteomes" id="UP000595703"/>
    </source>
</evidence>
<feature type="region of interest" description="Disordered" evidence="1">
    <location>
        <begin position="272"/>
        <end position="332"/>
    </location>
</feature>
<feature type="compositionally biased region" description="Basic and acidic residues" evidence="1">
    <location>
        <begin position="272"/>
        <end position="291"/>
    </location>
</feature>
<dbReference type="RefSeq" id="WP_202232892.1">
    <property type="nucleotide sequence ID" value="NZ_AP018365.1"/>
</dbReference>
<sequence length="332" mass="36776">MDTVGELGAYLRARRERLRPQDVELPPGTRRRVPGLRREEVALLAGISVEYYLRLEQGRDQRPSDQVLDSLARALRLDADAEGYLRTLARPRPPAARRRPTRPERVGPGLRALIDQWTTTPATVVGRSLTTLAANPLAVALNPYFAPGVGTLRAAFLEPGMRAYYRDWETMTAKTVAHLRSMVAGVDDPRVLELIGELSLRSERFRTLWARQDVRVKASGVTLLRHPQVGDLDLHYEKLALPEAPGQMLVTYHAQPGTASYERLHLLAHLAERPEQGARWQEEERAEEGRAATRQPGAGRPGAGRPGARQPEEGARQPELGAPPGDAAPPLR</sequence>
<dbReference type="Gene3D" id="1.10.260.40">
    <property type="entry name" value="lambda repressor-like DNA-binding domains"/>
    <property type="match status" value="1"/>
</dbReference>